<dbReference type="AlphaFoldDB" id="A0A3N4ZKC6"/>
<dbReference type="InterPro" id="IPR000792">
    <property type="entry name" value="Tscrpt_reg_LuxR_C"/>
</dbReference>
<dbReference type="Pfam" id="PF13191">
    <property type="entry name" value="AAA_16"/>
    <property type="match status" value="1"/>
</dbReference>
<dbReference type="GO" id="GO:0005524">
    <property type="term" value="F:ATP binding"/>
    <property type="evidence" value="ECO:0007669"/>
    <property type="project" value="UniProtKB-KW"/>
</dbReference>
<feature type="domain" description="HTH luxR-type" evidence="3">
    <location>
        <begin position="848"/>
        <end position="913"/>
    </location>
</feature>
<dbReference type="GO" id="GO:0005737">
    <property type="term" value="C:cytoplasm"/>
    <property type="evidence" value="ECO:0007669"/>
    <property type="project" value="TreeGrafter"/>
</dbReference>
<evidence type="ECO:0000313" key="5">
    <source>
        <dbReference type="Proteomes" id="UP000280501"/>
    </source>
</evidence>
<dbReference type="PANTHER" id="PTHR16305:SF35">
    <property type="entry name" value="TRANSCRIPTIONAL ACTIVATOR DOMAIN"/>
    <property type="match status" value="1"/>
</dbReference>
<gene>
    <name evidence="4" type="ORF">EDD34_0982</name>
</gene>
<dbReference type="GO" id="GO:0004016">
    <property type="term" value="F:adenylate cyclase activity"/>
    <property type="evidence" value="ECO:0007669"/>
    <property type="project" value="TreeGrafter"/>
</dbReference>
<dbReference type="InterPro" id="IPR041664">
    <property type="entry name" value="AAA_16"/>
</dbReference>
<dbReference type="RefSeq" id="WP_211341491.1">
    <property type="nucleotide sequence ID" value="NZ_RKQZ01000001.1"/>
</dbReference>
<dbReference type="PROSITE" id="PS50043">
    <property type="entry name" value="HTH_LUXR_2"/>
    <property type="match status" value="1"/>
</dbReference>
<reference evidence="4 5" key="1">
    <citation type="submission" date="2018-11" db="EMBL/GenBank/DDBJ databases">
        <title>Sequencing the genomes of 1000 actinobacteria strains.</title>
        <authorList>
            <person name="Klenk H.-P."/>
        </authorList>
    </citation>
    <scope>NUCLEOTIDE SEQUENCE [LARGE SCALE GENOMIC DNA]</scope>
    <source>
        <strain evidence="4 5">DSM 15700</strain>
    </source>
</reference>
<dbReference type="SUPFAM" id="SSF52540">
    <property type="entry name" value="P-loop containing nucleoside triphosphate hydrolases"/>
    <property type="match status" value="1"/>
</dbReference>
<dbReference type="GO" id="GO:0006355">
    <property type="term" value="P:regulation of DNA-templated transcription"/>
    <property type="evidence" value="ECO:0007669"/>
    <property type="project" value="InterPro"/>
</dbReference>
<keyword evidence="2" id="KW-0067">ATP-binding</keyword>
<evidence type="ECO:0000256" key="2">
    <source>
        <dbReference type="ARBA" id="ARBA00022840"/>
    </source>
</evidence>
<dbReference type="Proteomes" id="UP000280501">
    <property type="component" value="Unassembled WGS sequence"/>
</dbReference>
<dbReference type="EMBL" id="RKQZ01000001">
    <property type="protein sequence ID" value="RPF20391.1"/>
    <property type="molecule type" value="Genomic_DNA"/>
</dbReference>
<protein>
    <submittedName>
        <fullName evidence="4">Regulatory LuxR family protein</fullName>
    </submittedName>
</protein>
<dbReference type="GO" id="GO:0003677">
    <property type="term" value="F:DNA binding"/>
    <property type="evidence" value="ECO:0007669"/>
    <property type="project" value="InterPro"/>
</dbReference>
<dbReference type="InterPro" id="IPR036388">
    <property type="entry name" value="WH-like_DNA-bd_sf"/>
</dbReference>
<dbReference type="Gene3D" id="1.10.10.10">
    <property type="entry name" value="Winged helix-like DNA-binding domain superfamily/Winged helix DNA-binding domain"/>
    <property type="match status" value="1"/>
</dbReference>
<dbReference type="SUPFAM" id="SSF46894">
    <property type="entry name" value="C-terminal effector domain of the bipartite response regulators"/>
    <property type="match status" value="1"/>
</dbReference>
<dbReference type="InterPro" id="IPR016032">
    <property type="entry name" value="Sig_transdc_resp-reg_C-effctor"/>
</dbReference>
<dbReference type="SMART" id="SM00421">
    <property type="entry name" value="HTH_LUXR"/>
    <property type="match status" value="1"/>
</dbReference>
<evidence type="ECO:0000313" key="4">
    <source>
        <dbReference type="EMBL" id="RPF20391.1"/>
    </source>
</evidence>
<name>A0A3N4ZKC6_9MICO</name>
<evidence type="ECO:0000256" key="1">
    <source>
        <dbReference type="ARBA" id="ARBA00022741"/>
    </source>
</evidence>
<dbReference type="Pfam" id="PF00196">
    <property type="entry name" value="GerE"/>
    <property type="match status" value="1"/>
</dbReference>
<organism evidence="4 5">
    <name type="scientific">Myceligenerans xiligouense</name>
    <dbReference type="NCBI Taxonomy" id="253184"/>
    <lineage>
        <taxon>Bacteria</taxon>
        <taxon>Bacillati</taxon>
        <taxon>Actinomycetota</taxon>
        <taxon>Actinomycetes</taxon>
        <taxon>Micrococcales</taxon>
        <taxon>Promicromonosporaceae</taxon>
        <taxon>Myceligenerans</taxon>
    </lineage>
</organism>
<comment type="caution">
    <text evidence="4">The sequence shown here is derived from an EMBL/GenBank/DDBJ whole genome shotgun (WGS) entry which is preliminary data.</text>
</comment>
<dbReference type="CDD" id="cd06170">
    <property type="entry name" value="LuxR_C_like"/>
    <property type="match status" value="1"/>
</dbReference>
<evidence type="ECO:0000259" key="3">
    <source>
        <dbReference type="PROSITE" id="PS50043"/>
    </source>
</evidence>
<sequence>MIGREPEAARLARMVAGARAGQGSAIVLRGEAGIGKSALLAHVADTAAADLLVLRAVGVESESELPFAALHLLLRPAAHLVDRLPATQRQALRRAFREEHGDAPDRFLIGLAVLTLLADLAEERPLLCLVDDAQWLDRASLDALLFASRRLEAERIALVLAVRDAAGLPVDGVPELPLSALGRADSERLLAEHVAGLGPQARDRVIAEAEGNPFALLHFAAHLSDEQRSGHLAPLPLGTSEASSGGRLERSVSAAVQRLPDRTRLLLLVAAADGSGELALVLRAAQALGAGPPDLAAAERTALVEVADGHLRFHHPLIKAAAYHEAPMLRRAAAHRALAELLSGDEHADRRAWHLAAAALEPDEEVSGILAETGRRAQARGAHGAAATAYERAAQLTADRGRRARWLAAAAEAMLAAGQLDRAAAGAARGRRLTADSVLLARLDRVRGAVEAEQGDPVSAMHLLISAASGVAGVAPSDAATLLASAAGQAWFAGEHGELRKAADLLTSLGSAVEPHQLPVTAAVRGMERLAAGDPAAGLSHLRRAAPPAGTAAADQLAGTYAVFGALMTGDDDAAGELAAARVDACRAQGLVGALPHALAMLTQAQILRGGYAEAAESGAEAWRIADDTGQTGRLRHLRGVLARLAAIRGDDEECLRLAGRPQGAAEERHGSGWGDSSLSLLDLARARYARAAERLTPLLRGPLGHTVVVTFAVADFVEACARLGEPDRAVAAFTRFDAWTEASGRPWARAVAHRCRALLAPSDGADAHYDAALRLHARDGRPFERARTELVYGEWLRRERRRADAAVQLRAARRTFASLGAAPWAERAGRELVAAGGRVARAEPDGPGSALDALTPQELQVVRLAATGATNRQIGAQLFLSPRTVGSHLYRAYPKLGVSSRAELAGLVVPARPCTG</sequence>
<keyword evidence="1" id="KW-0547">Nucleotide-binding</keyword>
<dbReference type="InterPro" id="IPR027417">
    <property type="entry name" value="P-loop_NTPase"/>
</dbReference>
<dbReference type="PROSITE" id="PS00622">
    <property type="entry name" value="HTH_LUXR_1"/>
    <property type="match status" value="1"/>
</dbReference>
<dbReference type="PANTHER" id="PTHR16305">
    <property type="entry name" value="TESTICULAR SOLUBLE ADENYLYL CYCLASE"/>
    <property type="match status" value="1"/>
</dbReference>
<keyword evidence="5" id="KW-1185">Reference proteome</keyword>
<dbReference type="PRINTS" id="PR00038">
    <property type="entry name" value="HTHLUXR"/>
</dbReference>
<accession>A0A3N4ZKC6</accession>
<proteinExistence type="predicted"/>